<dbReference type="InterPro" id="IPR033140">
    <property type="entry name" value="Lipase_GDXG_put_SER_AS"/>
</dbReference>
<evidence type="ECO:0000313" key="5">
    <source>
        <dbReference type="EMBL" id="MBV7389058.1"/>
    </source>
</evidence>
<dbReference type="Proteomes" id="UP000774130">
    <property type="component" value="Unassembled WGS sequence"/>
</dbReference>
<keyword evidence="6" id="KW-1185">Reference proteome</keyword>
<reference evidence="5 6" key="1">
    <citation type="submission" date="2021-06" db="EMBL/GenBank/DDBJ databases">
        <title>Enterococcus alishanensis sp. nov., a novel lactic acid bacterium isolated from fresh coffee beans.</title>
        <authorList>
            <person name="Chen Y.-S."/>
        </authorList>
    </citation>
    <scope>NUCLEOTIDE SEQUENCE [LARGE SCALE GENOMIC DNA]</scope>
    <source>
        <strain evidence="5 6">ALS3</strain>
    </source>
</reference>
<dbReference type="InterPro" id="IPR013094">
    <property type="entry name" value="AB_hydrolase_3"/>
</dbReference>
<keyword evidence="2 5" id="KW-0378">Hydrolase</keyword>
<comment type="caution">
    <text evidence="5">The sequence shown here is derived from an EMBL/GenBank/DDBJ whole genome shotgun (WGS) entry which is preliminary data.</text>
</comment>
<organism evidence="5 6">
    <name type="scientific">Enterococcus alishanensis</name>
    <dbReference type="NCBI Taxonomy" id="1303817"/>
    <lineage>
        <taxon>Bacteria</taxon>
        <taxon>Bacillati</taxon>
        <taxon>Bacillota</taxon>
        <taxon>Bacilli</taxon>
        <taxon>Lactobacillales</taxon>
        <taxon>Enterococcaceae</taxon>
        <taxon>Enterococcus</taxon>
    </lineage>
</organism>
<dbReference type="PANTHER" id="PTHR48081">
    <property type="entry name" value="AB HYDROLASE SUPERFAMILY PROTEIN C4A8.06C"/>
    <property type="match status" value="1"/>
</dbReference>
<feature type="domain" description="Alpha/beta hydrolase fold-3" evidence="4">
    <location>
        <begin position="124"/>
        <end position="342"/>
    </location>
</feature>
<evidence type="ECO:0000256" key="3">
    <source>
        <dbReference type="PROSITE-ProRule" id="PRU10038"/>
    </source>
</evidence>
<dbReference type="PROSITE" id="PS01174">
    <property type="entry name" value="LIPASE_GDXG_SER"/>
    <property type="match status" value="1"/>
</dbReference>
<name>A0ABS6T7D1_9ENTE</name>
<dbReference type="RefSeq" id="WP_218324131.1">
    <property type="nucleotide sequence ID" value="NZ_JAHUZB010000001.1"/>
</dbReference>
<evidence type="ECO:0000256" key="1">
    <source>
        <dbReference type="ARBA" id="ARBA00010515"/>
    </source>
</evidence>
<dbReference type="InterPro" id="IPR050300">
    <property type="entry name" value="GDXG_lipolytic_enzyme"/>
</dbReference>
<sequence length="366" mass="40879">MKREYTNLNLATLKKETEIIVEDGLEKIIKPIPNVSAKGVLDPKYYAEILPGFEKDGGAETLAFMSQLGQRSGEPDGTLTRMVNNGVKSLPITDGVETIHLTTDNQIPLRLYRKNTKLNAPVLYYIHGGSFSAGQPEVVEELCKLFVEKTGFLAVQIDYRLAPENPFPTGLQDCFEGLTWVYQNIQTYQGDPQKITIAGDSAGGNLAAVCSMMDRDQQTKMVHQQVLYYPSVNMSTKEDENLNYQAFDFKPATEQKDLIEVSLEALRLTASDNLGYMLKAENLEDPYLSPYLGELQDLPATLLIVGEFDYLRIEDEAFARKLNKANVPVKIIEYRGLGHGFADKIGVWAQAEDSVDEMIDFVENGL</sequence>
<evidence type="ECO:0000313" key="6">
    <source>
        <dbReference type="Proteomes" id="UP000774130"/>
    </source>
</evidence>
<evidence type="ECO:0000259" key="4">
    <source>
        <dbReference type="Pfam" id="PF07859"/>
    </source>
</evidence>
<accession>A0ABS6T7D1</accession>
<proteinExistence type="inferred from homology"/>
<protein>
    <submittedName>
        <fullName evidence="5">Alpha/beta hydrolase</fullName>
    </submittedName>
</protein>
<evidence type="ECO:0000256" key="2">
    <source>
        <dbReference type="ARBA" id="ARBA00022801"/>
    </source>
</evidence>
<dbReference type="EMBL" id="JAHUZB010000001">
    <property type="protein sequence ID" value="MBV7389058.1"/>
    <property type="molecule type" value="Genomic_DNA"/>
</dbReference>
<dbReference type="GO" id="GO:0016787">
    <property type="term" value="F:hydrolase activity"/>
    <property type="evidence" value="ECO:0007669"/>
    <property type="project" value="UniProtKB-KW"/>
</dbReference>
<dbReference type="Pfam" id="PF07859">
    <property type="entry name" value="Abhydrolase_3"/>
    <property type="match status" value="1"/>
</dbReference>
<dbReference type="PANTHER" id="PTHR48081:SF8">
    <property type="entry name" value="ALPHA_BETA HYDROLASE FOLD-3 DOMAIN-CONTAINING PROTEIN-RELATED"/>
    <property type="match status" value="1"/>
</dbReference>
<feature type="active site" evidence="3">
    <location>
        <position position="201"/>
    </location>
</feature>
<gene>
    <name evidence="5" type="ORF">KUA55_00075</name>
</gene>
<comment type="similarity">
    <text evidence="1">Belongs to the 'GDXG' lipolytic enzyme family.</text>
</comment>